<dbReference type="EMBL" id="HBUF01091419">
    <property type="protein sequence ID" value="CAG6635793.1"/>
    <property type="molecule type" value="Transcribed_RNA"/>
</dbReference>
<dbReference type="AlphaFoldDB" id="A0A8D8VV85"/>
<protein>
    <submittedName>
        <fullName evidence="1">Uncharacterized protein</fullName>
    </submittedName>
</protein>
<proteinExistence type="predicted"/>
<reference evidence="1" key="1">
    <citation type="submission" date="2021-05" db="EMBL/GenBank/DDBJ databases">
        <authorList>
            <person name="Alioto T."/>
            <person name="Alioto T."/>
            <person name="Gomez Garrido J."/>
        </authorList>
    </citation>
    <scope>NUCLEOTIDE SEQUENCE</scope>
</reference>
<sequence length="136" mass="15562">MSGKSPLGVNEGNGRVNGNANSMERWCLHYCSFLSHLHESGYHVNGIVNSDTTFNHFLCSHGKETPYTCIIPTLEVQDVFKIYLSLPKELMTIKLEKFISYDMIISCNSCKWDRYDPTIKVDTNKLITFLFLSTEK</sequence>
<name>A0A8D8VV85_9HEMI</name>
<evidence type="ECO:0000313" key="1">
    <source>
        <dbReference type="EMBL" id="CAG6635793.1"/>
    </source>
</evidence>
<accession>A0A8D8VV85</accession>
<organism evidence="1">
    <name type="scientific">Cacopsylla melanoneura</name>
    <dbReference type="NCBI Taxonomy" id="428564"/>
    <lineage>
        <taxon>Eukaryota</taxon>
        <taxon>Metazoa</taxon>
        <taxon>Ecdysozoa</taxon>
        <taxon>Arthropoda</taxon>
        <taxon>Hexapoda</taxon>
        <taxon>Insecta</taxon>
        <taxon>Pterygota</taxon>
        <taxon>Neoptera</taxon>
        <taxon>Paraneoptera</taxon>
        <taxon>Hemiptera</taxon>
        <taxon>Sternorrhyncha</taxon>
        <taxon>Psylloidea</taxon>
        <taxon>Psyllidae</taxon>
        <taxon>Psyllinae</taxon>
        <taxon>Cacopsylla</taxon>
    </lineage>
</organism>